<sequence length="73" mass="8028">MSALLLGVFGLFTVIVIESMLVTDLELHHLIIGFLSCATLISLFVCNGSKWYMNVSWNRASVHACENLNGSRA</sequence>
<dbReference type="EMBL" id="BKCJ010000333">
    <property type="protein sequence ID" value="GEU32244.1"/>
    <property type="molecule type" value="Genomic_DNA"/>
</dbReference>
<protein>
    <submittedName>
        <fullName evidence="2">Bidirectional sugar transporter SWEET2</fullName>
    </submittedName>
</protein>
<dbReference type="AlphaFoldDB" id="A0A6L2J964"/>
<keyword evidence="2" id="KW-0813">Transport</keyword>
<keyword evidence="1" id="KW-1133">Transmembrane helix</keyword>
<keyword evidence="1" id="KW-0812">Transmembrane</keyword>
<accession>A0A6L2J964</accession>
<feature type="transmembrane region" description="Helical" evidence="1">
    <location>
        <begin position="29"/>
        <end position="46"/>
    </location>
</feature>
<gene>
    <name evidence="2" type="ORF">Tci_004222</name>
</gene>
<evidence type="ECO:0000313" key="2">
    <source>
        <dbReference type="EMBL" id="GEU32244.1"/>
    </source>
</evidence>
<proteinExistence type="predicted"/>
<keyword evidence="2" id="KW-0762">Sugar transport</keyword>
<reference evidence="2" key="1">
    <citation type="journal article" date="2019" name="Sci. Rep.">
        <title>Draft genome of Tanacetum cinerariifolium, the natural source of mosquito coil.</title>
        <authorList>
            <person name="Yamashiro T."/>
            <person name="Shiraishi A."/>
            <person name="Satake H."/>
            <person name="Nakayama K."/>
        </authorList>
    </citation>
    <scope>NUCLEOTIDE SEQUENCE</scope>
</reference>
<evidence type="ECO:0000256" key="1">
    <source>
        <dbReference type="SAM" id="Phobius"/>
    </source>
</evidence>
<name>A0A6L2J964_TANCI</name>
<comment type="caution">
    <text evidence="2">The sequence shown here is derived from an EMBL/GenBank/DDBJ whole genome shotgun (WGS) entry which is preliminary data.</text>
</comment>
<organism evidence="2">
    <name type="scientific">Tanacetum cinerariifolium</name>
    <name type="common">Dalmatian daisy</name>
    <name type="synonym">Chrysanthemum cinerariifolium</name>
    <dbReference type="NCBI Taxonomy" id="118510"/>
    <lineage>
        <taxon>Eukaryota</taxon>
        <taxon>Viridiplantae</taxon>
        <taxon>Streptophyta</taxon>
        <taxon>Embryophyta</taxon>
        <taxon>Tracheophyta</taxon>
        <taxon>Spermatophyta</taxon>
        <taxon>Magnoliopsida</taxon>
        <taxon>eudicotyledons</taxon>
        <taxon>Gunneridae</taxon>
        <taxon>Pentapetalae</taxon>
        <taxon>asterids</taxon>
        <taxon>campanulids</taxon>
        <taxon>Asterales</taxon>
        <taxon>Asteraceae</taxon>
        <taxon>Asteroideae</taxon>
        <taxon>Anthemideae</taxon>
        <taxon>Anthemidinae</taxon>
        <taxon>Tanacetum</taxon>
    </lineage>
</organism>
<keyword evidence="1" id="KW-0472">Membrane</keyword>